<dbReference type="CDD" id="cd01895">
    <property type="entry name" value="EngA2"/>
    <property type="match status" value="1"/>
</dbReference>
<accession>A0A3D8TIW6</accession>
<evidence type="ECO:0000256" key="6">
    <source>
        <dbReference type="ARBA" id="ARBA00022741"/>
    </source>
</evidence>
<comment type="subunit">
    <text evidence="12">Associates with the 50S ribosomal subunit.</text>
</comment>
<evidence type="ECO:0000256" key="14">
    <source>
        <dbReference type="PROSITE-ProRule" id="PRU01049"/>
    </source>
</evidence>
<dbReference type="PRINTS" id="PR00326">
    <property type="entry name" value="GTP1OBG"/>
</dbReference>
<keyword evidence="7 13" id="KW-0418">Kinase</keyword>
<evidence type="ECO:0000256" key="8">
    <source>
        <dbReference type="ARBA" id="ARBA00022840"/>
    </source>
</evidence>
<dbReference type="CDD" id="cd01894">
    <property type="entry name" value="EngA1"/>
    <property type="match status" value="1"/>
</dbReference>
<dbReference type="NCBIfam" id="NF002828">
    <property type="entry name" value="PRK03003.1"/>
    <property type="match status" value="1"/>
</dbReference>
<dbReference type="PANTHER" id="PTHR43834:SF6">
    <property type="entry name" value="GTPASE DER"/>
    <property type="match status" value="1"/>
</dbReference>
<organism evidence="16 17">
    <name type="scientific">Gardnerella vaginalis</name>
    <dbReference type="NCBI Taxonomy" id="2702"/>
    <lineage>
        <taxon>Bacteria</taxon>
        <taxon>Bacillati</taxon>
        <taxon>Actinomycetota</taxon>
        <taxon>Actinomycetes</taxon>
        <taxon>Bifidobacteriales</taxon>
        <taxon>Bifidobacteriaceae</taxon>
        <taxon>Gardnerella</taxon>
    </lineage>
</organism>
<evidence type="ECO:0000256" key="5">
    <source>
        <dbReference type="ARBA" id="ARBA00022737"/>
    </source>
</evidence>
<dbReference type="GO" id="GO:0042254">
    <property type="term" value="P:ribosome biogenesis"/>
    <property type="evidence" value="ECO:0007669"/>
    <property type="project" value="UniProtKB-KW"/>
</dbReference>
<keyword evidence="5" id="KW-0677">Repeat</keyword>
<dbReference type="GO" id="GO:0043022">
    <property type="term" value="F:ribosome binding"/>
    <property type="evidence" value="ECO:0007669"/>
    <property type="project" value="TreeGrafter"/>
</dbReference>
<evidence type="ECO:0000256" key="9">
    <source>
        <dbReference type="ARBA" id="ARBA00023134"/>
    </source>
</evidence>
<dbReference type="FunFam" id="3.40.50.300:FF:000057">
    <property type="entry name" value="GTPase Der"/>
    <property type="match status" value="1"/>
</dbReference>
<comment type="catalytic activity">
    <reaction evidence="11 13">
        <text>CMP + ATP = CDP + ADP</text>
        <dbReference type="Rhea" id="RHEA:11600"/>
        <dbReference type="ChEBI" id="CHEBI:30616"/>
        <dbReference type="ChEBI" id="CHEBI:58069"/>
        <dbReference type="ChEBI" id="CHEBI:60377"/>
        <dbReference type="ChEBI" id="CHEBI:456216"/>
        <dbReference type="EC" id="2.7.4.25"/>
    </reaction>
</comment>
<dbReference type="InterPro" id="IPR015946">
    <property type="entry name" value="KH_dom-like_a/b"/>
</dbReference>
<feature type="binding site" evidence="12">
    <location>
        <begin position="597"/>
        <end position="600"/>
    </location>
    <ligand>
        <name>GTP</name>
        <dbReference type="ChEBI" id="CHEBI:37565"/>
        <label>2</label>
    </ligand>
</feature>
<dbReference type="GO" id="GO:0005737">
    <property type="term" value="C:cytoplasm"/>
    <property type="evidence" value="ECO:0007669"/>
    <property type="project" value="UniProtKB-SubCell"/>
</dbReference>
<dbReference type="SMART" id="SM00382">
    <property type="entry name" value="AAA"/>
    <property type="match status" value="3"/>
</dbReference>
<dbReference type="NCBIfam" id="NF007071">
    <property type="entry name" value="PRK09518.1"/>
    <property type="match status" value="1"/>
</dbReference>
<reference evidence="16 17" key="1">
    <citation type="submission" date="2016-02" db="EMBL/GenBank/DDBJ databases">
        <title>Gardnerella vaginalis Subgroups Defined by cpn60 Sequencing and Sialidase Activity in Isolates from Canada, Belgium and Kenya.</title>
        <authorList>
            <person name="Schellenberg J."/>
            <person name="Paramel Jayaprakash T."/>
            <person name="Withana Gamage N."/>
            <person name="Patterson M.H."/>
            <person name="Vaneechoutte M."/>
            <person name="Hill J.E."/>
        </authorList>
    </citation>
    <scope>NUCLEOTIDE SEQUENCE [LARGE SCALE GENOMIC DNA]</scope>
    <source>
        <strain evidence="16 17">N144</strain>
    </source>
</reference>
<dbReference type="NCBIfam" id="TIGR03594">
    <property type="entry name" value="GTPase_EngA"/>
    <property type="match status" value="1"/>
</dbReference>
<dbReference type="GO" id="GO:0005524">
    <property type="term" value="F:ATP binding"/>
    <property type="evidence" value="ECO:0007669"/>
    <property type="project" value="UniProtKB-UniRule"/>
</dbReference>
<evidence type="ECO:0000256" key="4">
    <source>
        <dbReference type="ARBA" id="ARBA00022679"/>
    </source>
</evidence>
<evidence type="ECO:0000256" key="15">
    <source>
        <dbReference type="SAM" id="MobiDB-lite"/>
    </source>
</evidence>
<comment type="caution">
    <text evidence="16">The sequence shown here is derived from an EMBL/GenBank/DDBJ whole genome shotgun (WGS) entry which is preliminary data.</text>
</comment>
<keyword evidence="13" id="KW-0963">Cytoplasm</keyword>
<dbReference type="InterPro" id="IPR032859">
    <property type="entry name" value="KH_dom-like"/>
</dbReference>
<dbReference type="PANTHER" id="PTHR43834">
    <property type="entry name" value="GTPASE DER"/>
    <property type="match status" value="1"/>
</dbReference>
<dbReference type="InterPro" id="IPR016484">
    <property type="entry name" value="GTPase_Der"/>
</dbReference>
<keyword evidence="6 12" id="KW-0547">Nucleotide-binding</keyword>
<comment type="catalytic activity">
    <reaction evidence="10 13">
        <text>dCMP + ATP = dCDP + ADP</text>
        <dbReference type="Rhea" id="RHEA:25094"/>
        <dbReference type="ChEBI" id="CHEBI:30616"/>
        <dbReference type="ChEBI" id="CHEBI:57566"/>
        <dbReference type="ChEBI" id="CHEBI:58593"/>
        <dbReference type="ChEBI" id="CHEBI:456216"/>
        <dbReference type="EC" id="2.7.4.25"/>
    </reaction>
</comment>
<dbReference type="GO" id="GO:0005525">
    <property type="term" value="F:GTP binding"/>
    <property type="evidence" value="ECO:0007669"/>
    <property type="project" value="UniProtKB-UniRule"/>
</dbReference>
<protein>
    <recommendedName>
        <fullName evidence="12 13">Multifunctional fusion protein</fullName>
    </recommendedName>
    <domain>
        <recommendedName>
            <fullName evidence="13">Cytidylate kinase</fullName>
            <shortName evidence="13">CK</shortName>
            <ecNumber evidence="13">2.7.4.25</ecNumber>
        </recommendedName>
        <alternativeName>
            <fullName evidence="13">Cytidine monophosphate kinase</fullName>
            <shortName evidence="13">CMP kinase</shortName>
        </alternativeName>
    </domain>
    <domain>
        <recommendedName>
            <fullName evidence="12">GTPase Der</fullName>
        </recommendedName>
        <alternativeName>
            <fullName evidence="12">GTP-binding protein EngA</fullName>
        </alternativeName>
    </domain>
</protein>
<feature type="binding site" evidence="12">
    <location>
        <begin position="485"/>
        <end position="492"/>
    </location>
    <ligand>
        <name>GTP</name>
        <dbReference type="ChEBI" id="CHEBI:37565"/>
        <label>2</label>
    </ligand>
</feature>
<gene>
    <name evidence="12" type="primary">der</name>
    <name evidence="13" type="synonym">cmk</name>
    <name evidence="16" type="ORF">AXE73_03130</name>
</gene>
<comment type="similarity">
    <text evidence="1 12 14">Belongs to the TRAFAC class TrmE-Era-EngA-EngB-Septin-like GTPase superfamily. EngA (Der) GTPase family.</text>
</comment>
<dbReference type="HAMAP" id="MF_00238">
    <property type="entry name" value="Cytidyl_kinase_type1"/>
    <property type="match status" value="1"/>
</dbReference>
<dbReference type="InterPro" id="IPR003136">
    <property type="entry name" value="Cytidylate_kin"/>
</dbReference>
<dbReference type="Pfam" id="PF01926">
    <property type="entry name" value="MMR_HSR1"/>
    <property type="match status" value="2"/>
</dbReference>
<evidence type="ECO:0000256" key="7">
    <source>
        <dbReference type="ARBA" id="ARBA00022777"/>
    </source>
</evidence>
<evidence type="ECO:0000256" key="13">
    <source>
        <dbReference type="HAMAP-Rule" id="MF_00238"/>
    </source>
</evidence>
<evidence type="ECO:0000256" key="2">
    <source>
        <dbReference type="ARBA" id="ARBA00009427"/>
    </source>
</evidence>
<dbReference type="Gene3D" id="3.40.50.300">
    <property type="entry name" value="P-loop containing nucleotide triphosphate hydrolases"/>
    <property type="match status" value="3"/>
</dbReference>
<dbReference type="InterPro" id="IPR006073">
    <property type="entry name" value="GTP-bd"/>
</dbReference>
<dbReference type="Pfam" id="PF14714">
    <property type="entry name" value="KH_dom-like"/>
    <property type="match status" value="1"/>
</dbReference>
<dbReference type="SUPFAM" id="SSF52540">
    <property type="entry name" value="P-loop containing nucleoside triphosphate hydrolases"/>
    <property type="match status" value="3"/>
</dbReference>
<dbReference type="FunFam" id="3.30.300.20:FF:000004">
    <property type="entry name" value="GTPase Der"/>
    <property type="match status" value="1"/>
</dbReference>
<dbReference type="EC" id="2.7.4.25" evidence="13"/>
<evidence type="ECO:0000256" key="12">
    <source>
        <dbReference type="HAMAP-Rule" id="MF_00195"/>
    </source>
</evidence>
<dbReference type="RefSeq" id="WP_004130809.1">
    <property type="nucleotide sequence ID" value="NZ_LGOY01000001.1"/>
</dbReference>
<feature type="region of interest" description="Disordered" evidence="15">
    <location>
        <begin position="185"/>
        <end position="215"/>
    </location>
</feature>
<feature type="binding site" evidence="12">
    <location>
        <begin position="357"/>
        <end position="361"/>
    </location>
    <ligand>
        <name>GTP</name>
        <dbReference type="ChEBI" id="CHEBI:37565"/>
        <label>1</label>
    </ligand>
</feature>
<dbReference type="PROSITE" id="PS51712">
    <property type="entry name" value="G_ENGA"/>
    <property type="match status" value="2"/>
</dbReference>
<comment type="function">
    <text evidence="12">GTPase that plays an essential role in the late steps of ribosome biogenesis.</text>
</comment>
<evidence type="ECO:0000256" key="3">
    <source>
        <dbReference type="ARBA" id="ARBA00022517"/>
    </source>
</evidence>
<comment type="subcellular location">
    <subcellularLocation>
        <location evidence="13">Cytoplasm</location>
    </subcellularLocation>
</comment>
<evidence type="ECO:0000256" key="1">
    <source>
        <dbReference type="ARBA" id="ARBA00008279"/>
    </source>
</evidence>
<feature type="binding site" evidence="12">
    <location>
        <begin position="310"/>
        <end position="317"/>
    </location>
    <ligand>
        <name>GTP</name>
        <dbReference type="ChEBI" id="CHEBI:37565"/>
        <label>1</label>
    </ligand>
</feature>
<dbReference type="InterPro" id="IPR011994">
    <property type="entry name" value="Cytidylate_kinase_dom"/>
</dbReference>
<dbReference type="InterPro" id="IPR005225">
    <property type="entry name" value="Small_GTP-bd"/>
</dbReference>
<dbReference type="Proteomes" id="UP000258533">
    <property type="component" value="Unassembled WGS sequence"/>
</dbReference>
<keyword evidence="8 13" id="KW-0067">ATP-binding</keyword>
<dbReference type="GO" id="GO:0036431">
    <property type="term" value="F:dCMP kinase activity"/>
    <property type="evidence" value="ECO:0007669"/>
    <property type="project" value="InterPro"/>
</dbReference>
<dbReference type="InterPro" id="IPR003593">
    <property type="entry name" value="AAA+_ATPase"/>
</dbReference>
<evidence type="ECO:0000313" key="17">
    <source>
        <dbReference type="Proteomes" id="UP000258533"/>
    </source>
</evidence>
<dbReference type="InterPro" id="IPR027417">
    <property type="entry name" value="P-loop_NTPase"/>
</dbReference>
<keyword evidence="9 12" id="KW-0342">GTP-binding</keyword>
<dbReference type="CDD" id="cd02020">
    <property type="entry name" value="CMPK"/>
    <property type="match status" value="1"/>
</dbReference>
<keyword evidence="3 12" id="KW-0690">Ribosome biogenesis</keyword>
<feature type="binding site" evidence="13">
    <location>
        <begin position="8"/>
        <end position="16"/>
    </location>
    <ligand>
        <name>ATP</name>
        <dbReference type="ChEBI" id="CHEBI:30616"/>
    </ligand>
</feature>
<dbReference type="GO" id="GO:0006220">
    <property type="term" value="P:pyrimidine nucleotide metabolic process"/>
    <property type="evidence" value="ECO:0007669"/>
    <property type="project" value="UniProtKB-UniRule"/>
</dbReference>
<dbReference type="InterPro" id="IPR031166">
    <property type="entry name" value="G_ENGA"/>
</dbReference>
<dbReference type="Pfam" id="PF02224">
    <property type="entry name" value="Cytidylate_kin"/>
    <property type="match status" value="1"/>
</dbReference>
<dbReference type="EMBL" id="LRTT01000001">
    <property type="protein sequence ID" value="RFD77598.1"/>
    <property type="molecule type" value="Genomic_DNA"/>
</dbReference>
<comment type="similarity">
    <text evidence="2 13">Belongs to the cytidylate kinase family. Type 1 subfamily.</text>
</comment>
<sequence>MICVAIDGPAGVGKSSTSRALAQYYGFAYLDTGAMYRAAAWWCLKQGIDLSKQLELDEEGNPTNSADAERFNQIVEAVGALFTEDHAEFSVDPKNPVVVIDSEDISEELRSSEVSSRVSTVSSIPAVRRMLIAAQRAYIASESAEDSFSGGEGIVAEGRDITTVVAPNAQVRVLLTAREDVRQARRNKQDIAQENSQNNESENIESKNNESLEEDDIRARDAKDSKVTHFLQAADGVTTLDNSDLTFEQTLDALVEMVDDAIEQDEYDRYAANLEGYNLDDEDRALLSGDLASESEAKDTKAVGVIAVIGRPNVGKSTLVNRILGHRVAVVEDTPGVTRDRVSYDAEWAGNNFKLVDTGGWEADVEGIDSSIAQQAQVAVRLSDAVIFLVDGQVGLTATDERIVSMLRAAGKPITLAVNKVDDARSEYLTAEFWKLGMGEPYGISAMHGRGVGDLLDAALASLKKANKTSGFLTPEGLRRVALVGRPNVGKSSLLNHLAHEERSVVNDLAGTTRDPVDEVVRVDGEDWLFIDTAGIKRRQHKLTGAEYYSSLRTQAAIERSELSLILFDSSQPIAEQDLKVMSQAVDAGRAIVLVFNKWDLMDEFSRQRMERLWKTEFERVTWAERVNLSAKTGWHTNRLARAMRTALESWDKRIPTGKLNAFLGRIQSAHPHPLRGGKQARILFATQASTRPPRFVIFATGFLEHGYRRFIERSLREEFGFEGTPIQISVKVRDKKKRK</sequence>
<dbReference type="NCBIfam" id="TIGR00231">
    <property type="entry name" value="small_GTP"/>
    <property type="match status" value="2"/>
</dbReference>
<dbReference type="AlphaFoldDB" id="A0A3D8TIW6"/>
<proteinExistence type="inferred from homology"/>
<evidence type="ECO:0000313" key="16">
    <source>
        <dbReference type="EMBL" id="RFD77598.1"/>
    </source>
</evidence>
<evidence type="ECO:0000256" key="10">
    <source>
        <dbReference type="ARBA" id="ARBA00047615"/>
    </source>
</evidence>
<dbReference type="Gene3D" id="3.30.300.20">
    <property type="match status" value="1"/>
</dbReference>
<keyword evidence="4 13" id="KW-0808">Transferase</keyword>
<name>A0A3D8TIW6_GARVA</name>
<feature type="binding site" evidence="12">
    <location>
        <begin position="532"/>
        <end position="536"/>
    </location>
    <ligand>
        <name>GTP</name>
        <dbReference type="ChEBI" id="CHEBI:37565"/>
        <label>2</label>
    </ligand>
</feature>
<dbReference type="HAMAP" id="MF_00195">
    <property type="entry name" value="GTPase_Der"/>
    <property type="match status" value="1"/>
</dbReference>
<evidence type="ECO:0000256" key="11">
    <source>
        <dbReference type="ARBA" id="ARBA00048478"/>
    </source>
</evidence>
<feature type="binding site" evidence="12">
    <location>
        <begin position="419"/>
        <end position="422"/>
    </location>
    <ligand>
        <name>GTP</name>
        <dbReference type="ChEBI" id="CHEBI:37565"/>
        <label>1</label>
    </ligand>
</feature>